<dbReference type="EMBL" id="LK023338">
    <property type="protein sequence ID" value="CDS10650.1"/>
    <property type="molecule type" value="Genomic_DNA"/>
</dbReference>
<organism evidence="2">
    <name type="scientific">Lichtheimia ramosa</name>
    <dbReference type="NCBI Taxonomy" id="688394"/>
    <lineage>
        <taxon>Eukaryota</taxon>
        <taxon>Fungi</taxon>
        <taxon>Fungi incertae sedis</taxon>
        <taxon>Mucoromycota</taxon>
        <taxon>Mucoromycotina</taxon>
        <taxon>Mucoromycetes</taxon>
        <taxon>Mucorales</taxon>
        <taxon>Lichtheimiaceae</taxon>
        <taxon>Lichtheimia</taxon>
    </lineage>
</organism>
<name>A0A077WTK7_9FUNG</name>
<feature type="transmembrane region" description="Helical" evidence="1">
    <location>
        <begin position="25"/>
        <end position="42"/>
    </location>
</feature>
<dbReference type="AlphaFoldDB" id="A0A077WTK7"/>
<proteinExistence type="predicted"/>
<keyword evidence="1" id="KW-0812">Transmembrane</keyword>
<gene>
    <name evidence="2" type="ORF">LRAMOSA11136</name>
</gene>
<accession>A0A077WTK7</accession>
<evidence type="ECO:0000256" key="1">
    <source>
        <dbReference type="SAM" id="Phobius"/>
    </source>
</evidence>
<reference evidence="2" key="1">
    <citation type="journal article" date="2014" name="Genome Announc.">
        <title>De novo whole-genome sequence and genome annotation of Lichtheimia ramosa.</title>
        <authorList>
            <person name="Linde J."/>
            <person name="Schwartze V."/>
            <person name="Binder U."/>
            <person name="Lass-Florl C."/>
            <person name="Voigt K."/>
            <person name="Horn F."/>
        </authorList>
    </citation>
    <scope>NUCLEOTIDE SEQUENCE</scope>
    <source>
        <strain evidence="2">JMRC FSU:6197</strain>
    </source>
</reference>
<protein>
    <submittedName>
        <fullName evidence="2">Uncharacterized protein</fullName>
    </submittedName>
</protein>
<feature type="transmembrane region" description="Helical" evidence="1">
    <location>
        <begin position="49"/>
        <end position="72"/>
    </location>
</feature>
<evidence type="ECO:0000313" key="2">
    <source>
        <dbReference type="EMBL" id="CDS10650.1"/>
    </source>
</evidence>
<dbReference type="OrthoDB" id="2302659at2759"/>
<keyword evidence="1" id="KW-1133">Transmembrane helix</keyword>
<keyword evidence="1" id="KW-0472">Membrane</keyword>
<sequence length="418" mass="44115">MDRYSQRIYFEVHYPSPSIFGDYEVHARYLFGAFCLLLWWIGPERRSVFFSLVAVAFLTLLGIPFAVLWWYLDPAGAVQGTCFYEWLYKCSHNVKSTSVSAAVGGVSSSVGVVSSSFSASVPLSTAVVPALPSEPVVPVVPSSCAFEPASSLPSVPQEPVVPSSCALVPASLPSVPQEPVVPSLSCAFVPSSSAFVPVMPSVPQEPVVPSSSVAIVPSSANVPIMPSVPQEPVVPSSSAAIVPSSANVPSSAAIVPSSANVPILPSVHLPVVPALFASTSAAVVATADSDADSFDDVDDLASALVALSLADPIGDLCAALMALTLFDPVDDLLCAAFKTFTVFDPLDEDSYMRPPVDVHYHEPLWLARLLSNVSMDIDEDNRDAVTPAPFAPITTATPFAPAPAPIYHGKYHLILQYW</sequence>